<dbReference type="Proteomes" id="UP000230758">
    <property type="component" value="Unassembled WGS sequence"/>
</dbReference>
<feature type="region of interest" description="Disordered" evidence="1">
    <location>
        <begin position="75"/>
        <end position="95"/>
    </location>
</feature>
<gene>
    <name evidence="2" type="ORF">CO185_00750</name>
</gene>
<accession>A0A2M7WSP0</accession>
<organism evidence="2 3">
    <name type="scientific">Candidatus Zambryskibacteria bacterium CG_4_9_14_3_um_filter_42_15</name>
    <dbReference type="NCBI Taxonomy" id="1975112"/>
    <lineage>
        <taxon>Bacteria</taxon>
        <taxon>Candidatus Zambryskiibacteriota</taxon>
    </lineage>
</organism>
<reference evidence="3" key="1">
    <citation type="submission" date="2017-09" db="EMBL/GenBank/DDBJ databases">
        <title>Depth-based differentiation of microbial function through sediment-hosted aquifers and enrichment of novel symbionts in the deep terrestrial subsurface.</title>
        <authorList>
            <person name="Probst A.J."/>
            <person name="Ladd B."/>
            <person name="Jarett J.K."/>
            <person name="Geller-Mcgrath D.E."/>
            <person name="Sieber C.M.K."/>
            <person name="Emerson J.B."/>
            <person name="Anantharaman K."/>
            <person name="Thomas B.C."/>
            <person name="Malmstrom R."/>
            <person name="Stieglmeier M."/>
            <person name="Klingl A."/>
            <person name="Woyke T."/>
            <person name="Ryan C.M."/>
            <person name="Banfield J.F."/>
        </authorList>
    </citation>
    <scope>NUCLEOTIDE SEQUENCE [LARGE SCALE GENOMIC DNA]</scope>
</reference>
<dbReference type="EMBL" id="PFXF01000013">
    <property type="protein sequence ID" value="PJA33022.1"/>
    <property type="molecule type" value="Genomic_DNA"/>
</dbReference>
<dbReference type="AlphaFoldDB" id="A0A2M7WSP0"/>
<sequence>MKNEELEEAWLALSKLQRGVVRCPRESLQKLERLISSSEVSPQFASRLRVFYEQSFRYWLGEVSKELRPIKIPLIPSSDKMDSRPQETEMPSRLS</sequence>
<name>A0A2M7WSP0_9BACT</name>
<proteinExistence type="predicted"/>
<evidence type="ECO:0000313" key="2">
    <source>
        <dbReference type="EMBL" id="PJA33022.1"/>
    </source>
</evidence>
<evidence type="ECO:0000313" key="3">
    <source>
        <dbReference type="Proteomes" id="UP000230758"/>
    </source>
</evidence>
<evidence type="ECO:0000256" key="1">
    <source>
        <dbReference type="SAM" id="MobiDB-lite"/>
    </source>
</evidence>
<comment type="caution">
    <text evidence="2">The sequence shown here is derived from an EMBL/GenBank/DDBJ whole genome shotgun (WGS) entry which is preliminary data.</text>
</comment>
<protein>
    <submittedName>
        <fullName evidence="2">Uncharacterized protein</fullName>
    </submittedName>
</protein>